<feature type="transmembrane region" description="Helical" evidence="1">
    <location>
        <begin position="48"/>
        <end position="66"/>
    </location>
</feature>
<proteinExistence type="predicted"/>
<reference evidence="2" key="1">
    <citation type="journal article" date="2021" name="Front. Microbiol.">
        <title>Comprehensive Comparative Genomics and Phenotyping of Methylobacterium Species.</title>
        <authorList>
            <person name="Alessa O."/>
            <person name="Ogura Y."/>
            <person name="Fujitani Y."/>
            <person name="Takami H."/>
            <person name="Hayashi T."/>
            <person name="Sahin N."/>
            <person name="Tani A."/>
        </authorList>
    </citation>
    <scope>NUCLEOTIDE SEQUENCE</scope>
    <source>
        <strain evidence="2">LMG 23639</strain>
    </source>
</reference>
<feature type="transmembrane region" description="Helical" evidence="1">
    <location>
        <begin position="6"/>
        <end position="27"/>
    </location>
</feature>
<sequence>MIAGAYLSALGIAVGLGFTALAIPALWRADTARVARNRPRALIEGMRALLAIAAAAVLFTLALRGSW</sequence>
<organism evidence="2 3">
    <name type="scientific">Methylobacterium jeotgali</name>
    <dbReference type="NCBI Taxonomy" id="381630"/>
    <lineage>
        <taxon>Bacteria</taxon>
        <taxon>Pseudomonadati</taxon>
        <taxon>Pseudomonadota</taxon>
        <taxon>Alphaproteobacteria</taxon>
        <taxon>Hyphomicrobiales</taxon>
        <taxon>Methylobacteriaceae</taxon>
        <taxon>Methylobacterium</taxon>
    </lineage>
</organism>
<evidence type="ECO:0000256" key="1">
    <source>
        <dbReference type="SAM" id="Phobius"/>
    </source>
</evidence>
<keyword evidence="1" id="KW-1133">Transmembrane helix</keyword>
<evidence type="ECO:0000313" key="3">
    <source>
        <dbReference type="Proteomes" id="UP001055102"/>
    </source>
</evidence>
<keyword evidence="1" id="KW-0812">Transmembrane</keyword>
<dbReference type="EMBL" id="BPQR01000056">
    <property type="protein sequence ID" value="GJE07839.1"/>
    <property type="molecule type" value="Genomic_DNA"/>
</dbReference>
<name>A0ABQ4T1F2_9HYPH</name>
<dbReference type="Proteomes" id="UP001055102">
    <property type="component" value="Unassembled WGS sequence"/>
</dbReference>
<gene>
    <name evidence="2" type="ORF">AOPFMNJM_3171</name>
</gene>
<evidence type="ECO:0000313" key="2">
    <source>
        <dbReference type="EMBL" id="GJE07839.1"/>
    </source>
</evidence>
<reference evidence="2" key="2">
    <citation type="submission" date="2021-08" db="EMBL/GenBank/DDBJ databases">
        <authorList>
            <person name="Tani A."/>
            <person name="Ola A."/>
            <person name="Ogura Y."/>
            <person name="Katsura K."/>
            <person name="Hayashi T."/>
        </authorList>
    </citation>
    <scope>NUCLEOTIDE SEQUENCE</scope>
    <source>
        <strain evidence="2">LMG 23639</strain>
    </source>
</reference>
<protein>
    <submittedName>
        <fullName evidence="2">Uncharacterized protein</fullName>
    </submittedName>
</protein>
<accession>A0ABQ4T1F2</accession>
<keyword evidence="1" id="KW-0472">Membrane</keyword>
<comment type="caution">
    <text evidence="2">The sequence shown here is derived from an EMBL/GenBank/DDBJ whole genome shotgun (WGS) entry which is preliminary data.</text>
</comment>
<keyword evidence="3" id="KW-1185">Reference proteome</keyword>